<reference evidence="2 3" key="1">
    <citation type="journal article" date="2016" name="Nat. Commun.">
        <title>Thousands of microbial genomes shed light on interconnected biogeochemical processes in an aquifer system.</title>
        <authorList>
            <person name="Anantharaman K."/>
            <person name="Brown C.T."/>
            <person name="Hug L.A."/>
            <person name="Sharon I."/>
            <person name="Castelle C.J."/>
            <person name="Probst A.J."/>
            <person name="Thomas B.C."/>
            <person name="Singh A."/>
            <person name="Wilkins M.J."/>
            <person name="Karaoz U."/>
            <person name="Brodie E.L."/>
            <person name="Williams K.H."/>
            <person name="Hubbard S.S."/>
            <person name="Banfield J.F."/>
        </authorList>
    </citation>
    <scope>NUCLEOTIDE SEQUENCE [LARGE SCALE GENOMIC DNA]</scope>
    <source>
        <strain evidence="3">RIFCSPLOWO2_12_FULL_64_10</strain>
    </source>
</reference>
<evidence type="ECO:0000313" key="3">
    <source>
        <dbReference type="Proteomes" id="UP000178606"/>
    </source>
</evidence>
<proteinExistence type="predicted"/>
<name>A0A1F6C722_HANXR</name>
<dbReference type="InterPro" id="IPR058240">
    <property type="entry name" value="rSAM_sf"/>
</dbReference>
<dbReference type="AlphaFoldDB" id="A0A1F6C722"/>
<dbReference type="GO" id="GO:0016491">
    <property type="term" value="F:oxidoreductase activity"/>
    <property type="evidence" value="ECO:0007669"/>
    <property type="project" value="InterPro"/>
</dbReference>
<dbReference type="SUPFAM" id="SSF102114">
    <property type="entry name" value="Radical SAM enzymes"/>
    <property type="match status" value="1"/>
</dbReference>
<dbReference type="NCBIfam" id="TIGR04085">
    <property type="entry name" value="rSAM_more_4Fe4S"/>
    <property type="match status" value="1"/>
</dbReference>
<accession>A0A1F6C722</accession>
<protein>
    <recommendedName>
        <fullName evidence="4">Radical SAM core domain-containing protein</fullName>
    </recommendedName>
</protein>
<dbReference type="Proteomes" id="UP000178606">
    <property type="component" value="Unassembled WGS sequence"/>
</dbReference>
<gene>
    <name evidence="2" type="ORF">A3F84_05730</name>
</gene>
<dbReference type="Gene3D" id="3.20.20.70">
    <property type="entry name" value="Aldolase class I"/>
    <property type="match status" value="2"/>
</dbReference>
<organism evidence="2 3">
    <name type="scientific">Handelsmanbacteria sp. (strain RIFCSPLOWO2_12_FULL_64_10)</name>
    <dbReference type="NCBI Taxonomy" id="1817868"/>
    <lineage>
        <taxon>Bacteria</taxon>
        <taxon>Candidatus Handelsmaniibacteriota</taxon>
    </lineage>
</organism>
<dbReference type="InterPro" id="IPR013785">
    <property type="entry name" value="Aldolase_TIM"/>
</dbReference>
<dbReference type="PANTHER" id="PTHR43273:SF8">
    <property type="entry name" value="RADICAL SAM DOMAIN PROTEIN"/>
    <property type="match status" value="1"/>
</dbReference>
<evidence type="ECO:0000256" key="1">
    <source>
        <dbReference type="ARBA" id="ARBA00001966"/>
    </source>
</evidence>
<sequence>MQQNLFKSECHIFEVDGRRVLFDVLRGGFFEIDDVTHDVLDACDGQGLEEIVSGLSERHSPDEVEAVIEELGQAEIVAGEPLKVAPFHLPSRIEISHLSLCVTRDNVEAPLPSPVAKGYASVTPSLSPHVGEREGDRGLGEGVLTPLYMSEAVALGAIDFLLRESGALRDCEVTFEGNPLLNVPLLRRIIEYGEERAGALGKRIAFEVVTDGALLTRRVADYFAEKGVAIVLEIGPEDDPEGVERVASLFEASCPPATLHLRVVASGRSLNLAGRIEALARRLPFAASIGVRWANLPAGHPDALRAEDLPEVRSTLRALSGQTLGHLLRRGETFLEEIEGAMAQLLERQVLFYSCGAGTRSLTVSPEGGLFPCFDLVGWGPLRMGDIFFGADADLRRGWLRDLHVERRAPCRGCWARYLCGGGCRADAVLTTGDAAVPNRVSCERIRHTYECAMAVCLEVEERAPGLLSSRYLTAPVPSPEVESGTQELRENLSLLPDFLSSKFSLRTRGGPG</sequence>
<evidence type="ECO:0000313" key="2">
    <source>
        <dbReference type="EMBL" id="OGG44935.1"/>
    </source>
</evidence>
<evidence type="ECO:0008006" key="4">
    <source>
        <dbReference type="Google" id="ProtNLM"/>
    </source>
</evidence>
<dbReference type="InterPro" id="IPR023867">
    <property type="entry name" value="Sulphatase_maturase_rSAM"/>
</dbReference>
<dbReference type="EMBL" id="MFKF01000391">
    <property type="protein sequence ID" value="OGG44935.1"/>
    <property type="molecule type" value="Genomic_DNA"/>
</dbReference>
<comment type="caution">
    <text evidence="2">The sequence shown here is derived from an EMBL/GenBank/DDBJ whole genome shotgun (WGS) entry which is preliminary data.</text>
</comment>
<dbReference type="InterPro" id="IPR023885">
    <property type="entry name" value="4Fe4S-binding_SPASM_dom"/>
</dbReference>
<comment type="cofactor">
    <cofactor evidence="1">
        <name>[4Fe-4S] cluster</name>
        <dbReference type="ChEBI" id="CHEBI:49883"/>
    </cofactor>
</comment>
<dbReference type="PANTHER" id="PTHR43273">
    <property type="entry name" value="ANAEROBIC SULFATASE-MATURATING ENZYME HOMOLOG ASLB-RELATED"/>
    <property type="match status" value="1"/>
</dbReference>